<organism evidence="1 2">
    <name type="scientific">Ceratitis capitata</name>
    <name type="common">Mediterranean fruit fly</name>
    <name type="synonym">Tephritis capitata</name>
    <dbReference type="NCBI Taxonomy" id="7213"/>
    <lineage>
        <taxon>Eukaryota</taxon>
        <taxon>Metazoa</taxon>
        <taxon>Ecdysozoa</taxon>
        <taxon>Arthropoda</taxon>
        <taxon>Hexapoda</taxon>
        <taxon>Insecta</taxon>
        <taxon>Pterygota</taxon>
        <taxon>Neoptera</taxon>
        <taxon>Endopterygota</taxon>
        <taxon>Diptera</taxon>
        <taxon>Brachycera</taxon>
        <taxon>Muscomorpha</taxon>
        <taxon>Tephritoidea</taxon>
        <taxon>Tephritidae</taxon>
        <taxon>Ceratitis</taxon>
        <taxon>Ceratitis</taxon>
    </lineage>
</organism>
<evidence type="ECO:0000313" key="2">
    <source>
        <dbReference type="Proteomes" id="UP000606786"/>
    </source>
</evidence>
<keyword evidence="2" id="KW-1185">Reference proteome</keyword>
<name>A0A811US69_CERCA</name>
<dbReference type="AlphaFoldDB" id="A0A811US69"/>
<comment type="caution">
    <text evidence="1">The sequence shown here is derived from an EMBL/GenBank/DDBJ whole genome shotgun (WGS) entry which is preliminary data.</text>
</comment>
<proteinExistence type="predicted"/>
<evidence type="ECO:0000313" key="1">
    <source>
        <dbReference type="EMBL" id="CAD6999843.1"/>
    </source>
</evidence>
<gene>
    <name evidence="1" type="ORF">CCAP1982_LOCUS8355</name>
</gene>
<dbReference type="Proteomes" id="UP000606786">
    <property type="component" value="Unassembled WGS sequence"/>
</dbReference>
<dbReference type="EMBL" id="CAJHJT010000012">
    <property type="protein sequence ID" value="CAD6999843.1"/>
    <property type="molecule type" value="Genomic_DNA"/>
</dbReference>
<reference evidence="1" key="1">
    <citation type="submission" date="2020-11" db="EMBL/GenBank/DDBJ databases">
        <authorList>
            <person name="Whitehead M."/>
        </authorList>
    </citation>
    <scope>NUCLEOTIDE SEQUENCE</scope>
    <source>
        <strain evidence="1">EGII</strain>
    </source>
</reference>
<sequence length="82" mass="9101">MAIMGGEETATETIDMVPAEKVKPSQFGEFCRRNGINPNLIMLKITLFVMYGARRVNSNERVGNLSLSSVRKLADVIKSRKA</sequence>
<protein>
    <submittedName>
        <fullName evidence="1">(Mediterranean fruit fly) hypothetical protein</fullName>
    </submittedName>
</protein>
<dbReference type="OrthoDB" id="10056177at2759"/>
<accession>A0A811US69</accession>